<accession>A0A150WC50</accession>
<sequence>MKEKILKYAPYYALFALSIFAKGDAQEGLQIAMMILALAYLPSWEETKQKALKNKISHVTLFLLFSASLVHSLTRVL</sequence>
<gene>
    <name evidence="1" type="ORF">AZI85_13470</name>
</gene>
<dbReference type="OrthoDB" id="9862890at2"/>
<proteinExistence type="predicted"/>
<comment type="caution">
    <text evidence="1">The sequence shown here is derived from an EMBL/GenBank/DDBJ whole genome shotgun (WGS) entry which is preliminary data.</text>
</comment>
<dbReference type="EMBL" id="LUKF01000020">
    <property type="protein sequence ID" value="KYG60468.1"/>
    <property type="molecule type" value="Genomic_DNA"/>
</dbReference>
<name>A0A150WC50_BDEBC</name>
<dbReference type="Proteomes" id="UP000075391">
    <property type="component" value="Unassembled WGS sequence"/>
</dbReference>
<dbReference type="AlphaFoldDB" id="A0A150WC50"/>
<evidence type="ECO:0000313" key="1">
    <source>
        <dbReference type="EMBL" id="KYG60468.1"/>
    </source>
</evidence>
<protein>
    <submittedName>
        <fullName evidence="1">Uncharacterized protein</fullName>
    </submittedName>
</protein>
<dbReference type="RefSeq" id="WP_063245226.1">
    <property type="nucleotide sequence ID" value="NZ_LUKF01000020.1"/>
</dbReference>
<organism evidence="1 2">
    <name type="scientific">Bdellovibrio bacteriovorus</name>
    <dbReference type="NCBI Taxonomy" id="959"/>
    <lineage>
        <taxon>Bacteria</taxon>
        <taxon>Pseudomonadati</taxon>
        <taxon>Bdellovibrionota</taxon>
        <taxon>Bdellovibrionia</taxon>
        <taxon>Bdellovibrionales</taxon>
        <taxon>Pseudobdellovibrionaceae</taxon>
        <taxon>Bdellovibrio</taxon>
    </lineage>
</organism>
<reference evidence="1 2" key="1">
    <citation type="submission" date="2016-03" db="EMBL/GenBank/DDBJ databases">
        <authorList>
            <person name="Ploux O."/>
        </authorList>
    </citation>
    <scope>NUCLEOTIDE SEQUENCE [LARGE SCALE GENOMIC DNA]</scope>
    <source>
        <strain evidence="1 2">BER2</strain>
    </source>
</reference>
<evidence type="ECO:0000313" key="2">
    <source>
        <dbReference type="Proteomes" id="UP000075391"/>
    </source>
</evidence>